<dbReference type="AlphaFoldDB" id="A0A1X6P385"/>
<dbReference type="OrthoDB" id="166803at2759"/>
<evidence type="ECO:0000313" key="5">
    <source>
        <dbReference type="Proteomes" id="UP000218209"/>
    </source>
</evidence>
<dbReference type="InterPro" id="IPR053240">
    <property type="entry name" value="VTT_domain"/>
</dbReference>
<name>A0A1X6P385_PORUM</name>
<dbReference type="PANTHER" id="PTHR46826:SF1">
    <property type="entry name" value="TVP38_TMEM64 FAMILY MEMBRANE PROTEIN YDJX"/>
    <property type="match status" value="1"/>
</dbReference>
<dbReference type="EMBL" id="KV918907">
    <property type="protein sequence ID" value="OSX75331.1"/>
    <property type="molecule type" value="Genomic_DNA"/>
</dbReference>
<evidence type="ECO:0000259" key="3">
    <source>
        <dbReference type="Pfam" id="PF09335"/>
    </source>
</evidence>
<dbReference type="Proteomes" id="UP000218209">
    <property type="component" value="Unassembled WGS sequence"/>
</dbReference>
<protein>
    <recommendedName>
        <fullName evidence="3">VTT domain-containing protein</fullName>
    </recommendedName>
</protein>
<accession>A0A1X6P385</accession>
<feature type="compositionally biased region" description="Basic residues" evidence="1">
    <location>
        <begin position="67"/>
        <end position="78"/>
    </location>
</feature>
<feature type="transmembrane region" description="Helical" evidence="2">
    <location>
        <begin position="470"/>
        <end position="490"/>
    </location>
</feature>
<feature type="compositionally biased region" description="Pro residues" evidence="1">
    <location>
        <begin position="93"/>
        <end position="120"/>
    </location>
</feature>
<dbReference type="InterPro" id="IPR032816">
    <property type="entry name" value="VTT_dom"/>
</dbReference>
<reference evidence="4 5" key="1">
    <citation type="submission" date="2017-03" db="EMBL/GenBank/DDBJ databases">
        <title>WGS assembly of Porphyra umbilicalis.</title>
        <authorList>
            <person name="Brawley S.H."/>
            <person name="Blouin N.A."/>
            <person name="Ficko-Blean E."/>
            <person name="Wheeler G.L."/>
            <person name="Lohr M."/>
            <person name="Goodson H.V."/>
            <person name="Jenkins J.W."/>
            <person name="Blaby-Haas C.E."/>
            <person name="Helliwell K.E."/>
            <person name="Chan C."/>
            <person name="Marriage T."/>
            <person name="Bhattacharya D."/>
            <person name="Klein A.S."/>
            <person name="Badis Y."/>
            <person name="Brodie J."/>
            <person name="Cao Y."/>
            <person name="Collen J."/>
            <person name="Dittami S.M."/>
            <person name="Gachon C.M."/>
            <person name="Green B.R."/>
            <person name="Karpowicz S."/>
            <person name="Kim J.W."/>
            <person name="Kudahl U."/>
            <person name="Lin S."/>
            <person name="Michel G."/>
            <person name="Mittag M."/>
            <person name="Olson B.J."/>
            <person name="Pangilinan J."/>
            <person name="Peng Y."/>
            <person name="Qiu H."/>
            <person name="Shu S."/>
            <person name="Singer J.T."/>
            <person name="Smith A.G."/>
            <person name="Sprecher B.N."/>
            <person name="Wagner V."/>
            <person name="Wang W."/>
            <person name="Wang Z.-Y."/>
            <person name="Yan J."/>
            <person name="Yarish C."/>
            <person name="Zoeuner-Riek S."/>
            <person name="Zhuang Y."/>
            <person name="Zou Y."/>
            <person name="Lindquist E.A."/>
            <person name="Grimwood J."/>
            <person name="Barry K."/>
            <person name="Rokhsar D.S."/>
            <person name="Schmutz J."/>
            <person name="Stiller J.W."/>
            <person name="Grossman A.R."/>
            <person name="Prochnik S.E."/>
        </authorList>
    </citation>
    <scope>NUCLEOTIDE SEQUENCE [LARGE SCALE GENOMIC DNA]</scope>
    <source>
        <strain evidence="4">4086291</strain>
    </source>
</reference>
<evidence type="ECO:0000313" key="4">
    <source>
        <dbReference type="EMBL" id="OSX75331.1"/>
    </source>
</evidence>
<keyword evidence="2" id="KW-0812">Transmembrane</keyword>
<feature type="compositionally biased region" description="Gly residues" evidence="1">
    <location>
        <begin position="231"/>
        <end position="244"/>
    </location>
</feature>
<feature type="transmembrane region" description="Helical" evidence="2">
    <location>
        <begin position="356"/>
        <end position="384"/>
    </location>
</feature>
<keyword evidence="2" id="KW-0472">Membrane</keyword>
<feature type="transmembrane region" description="Helical" evidence="2">
    <location>
        <begin position="312"/>
        <end position="335"/>
    </location>
</feature>
<feature type="transmembrane region" description="Helical" evidence="2">
    <location>
        <begin position="502"/>
        <end position="521"/>
    </location>
</feature>
<gene>
    <name evidence="4" type="ORF">BU14_0240s0009</name>
</gene>
<feature type="compositionally biased region" description="Basic residues" evidence="1">
    <location>
        <begin position="132"/>
        <end position="162"/>
    </location>
</feature>
<keyword evidence="2" id="KW-1133">Transmembrane helix</keyword>
<feature type="domain" description="VTT" evidence="3">
    <location>
        <begin position="370"/>
        <end position="488"/>
    </location>
</feature>
<feature type="region of interest" description="Disordered" evidence="1">
    <location>
        <begin position="1"/>
        <end position="250"/>
    </location>
</feature>
<organism evidence="4 5">
    <name type="scientific">Porphyra umbilicalis</name>
    <name type="common">Purple laver</name>
    <name type="synonym">Red alga</name>
    <dbReference type="NCBI Taxonomy" id="2786"/>
    <lineage>
        <taxon>Eukaryota</taxon>
        <taxon>Rhodophyta</taxon>
        <taxon>Bangiophyceae</taxon>
        <taxon>Bangiales</taxon>
        <taxon>Bangiaceae</taxon>
        <taxon>Porphyra</taxon>
    </lineage>
</organism>
<feature type="transmembrane region" description="Helical" evidence="2">
    <location>
        <begin position="390"/>
        <end position="411"/>
    </location>
</feature>
<evidence type="ECO:0000256" key="2">
    <source>
        <dbReference type="SAM" id="Phobius"/>
    </source>
</evidence>
<dbReference type="Pfam" id="PF09335">
    <property type="entry name" value="VTT_dom"/>
    <property type="match status" value="1"/>
</dbReference>
<dbReference type="PANTHER" id="PTHR46826">
    <property type="match status" value="1"/>
</dbReference>
<sequence length="560" mass="57294">MAATPLGERDRRLAGGGADRGVPPPATTAGAAARGERAASRIQRHPVARAPCRTPPLEDSASSAPRAARHPRRHRRTGAHGATPTPRWWLILPPVPLSPHCTTPPPPPPPHRPPPPPRPPDAAHVGRGVCAARRRCRRPPRWRVDVRRRRLPPPPRRRRPPRVRWAAAAGGAPPWRRVPAGLPWTRRPAARPASAATAASAASGNGTAEPPGADVEAAWPSPSAAAPHMDAGGGGRGAVGGAAGGAVPPAGVRSRSAAVASTAGDGDAAAAAATTAAGGAGGNGAPPDLGAEEEVEEVRLLPKSIAGVDVRVLAGITVALVTVVLVAGASVSRHVSPDTLGQLVDWLQGLGPLGPVVYGLAYFALELVAVPALPLTVGAGYLFGVTRGSAVVSVAATSAAAASFLLARYGARDFIQGLARRYPKFRAVDRAVGREGFKFVLLLRLSPLLPFALSNYLYGLTSVKFAPYVLGSWLGMLPGSVAIVSGGAAVNALSDLSSRPDVNPALLGLGFIATLLVLRSVGKLASVALSEGGTSTSPRPWAVVGHFWGWLSALGGLSVH</sequence>
<feature type="compositionally biased region" description="Low complexity" evidence="1">
    <location>
        <begin position="217"/>
        <end position="227"/>
    </location>
</feature>
<proteinExistence type="predicted"/>
<evidence type="ECO:0000256" key="1">
    <source>
        <dbReference type="SAM" id="MobiDB-lite"/>
    </source>
</evidence>
<feature type="compositionally biased region" description="Low complexity" evidence="1">
    <location>
        <begin position="163"/>
        <end position="203"/>
    </location>
</feature>
<keyword evidence="5" id="KW-1185">Reference proteome</keyword>